<keyword evidence="9 11" id="KW-0808">Transferase</keyword>
<comment type="subcellular location">
    <subcellularLocation>
        <location evidence="3 11">Cytoplasm</location>
    </subcellularLocation>
</comment>
<evidence type="ECO:0000313" key="14">
    <source>
        <dbReference type="Proteomes" id="UP000557772"/>
    </source>
</evidence>
<feature type="domain" description="Phosphoribosyltransferase" evidence="12">
    <location>
        <begin position="45"/>
        <end position="145"/>
    </location>
</feature>
<evidence type="ECO:0000256" key="2">
    <source>
        <dbReference type="ARBA" id="ARBA00003968"/>
    </source>
</evidence>
<dbReference type="GO" id="GO:0006166">
    <property type="term" value="P:purine ribonucleoside salvage"/>
    <property type="evidence" value="ECO:0007669"/>
    <property type="project" value="UniProtKB-UniRule"/>
</dbReference>
<keyword evidence="10 11" id="KW-0660">Purine salvage</keyword>
<comment type="catalytic activity">
    <reaction evidence="1 11">
        <text>AMP + diphosphate = 5-phospho-alpha-D-ribose 1-diphosphate + adenine</text>
        <dbReference type="Rhea" id="RHEA:16609"/>
        <dbReference type="ChEBI" id="CHEBI:16708"/>
        <dbReference type="ChEBI" id="CHEBI:33019"/>
        <dbReference type="ChEBI" id="CHEBI:58017"/>
        <dbReference type="ChEBI" id="CHEBI:456215"/>
        <dbReference type="EC" id="2.4.2.7"/>
    </reaction>
</comment>
<comment type="caution">
    <text evidence="13">The sequence shown here is derived from an EMBL/GenBank/DDBJ whole genome shotgun (WGS) entry which is preliminary data.</text>
</comment>
<dbReference type="EMBL" id="JABENB010000003">
    <property type="protein sequence ID" value="NNG40818.1"/>
    <property type="molecule type" value="Genomic_DNA"/>
</dbReference>
<evidence type="ECO:0000256" key="3">
    <source>
        <dbReference type="ARBA" id="ARBA00004496"/>
    </source>
</evidence>
<dbReference type="InterPro" id="IPR050054">
    <property type="entry name" value="UPRTase/APRTase"/>
</dbReference>
<evidence type="ECO:0000259" key="12">
    <source>
        <dbReference type="Pfam" id="PF00156"/>
    </source>
</evidence>
<comment type="pathway">
    <text evidence="4 11">Purine metabolism; AMP biosynthesis via salvage pathway; AMP from adenine: step 1/1.</text>
</comment>
<dbReference type="GO" id="GO:0005737">
    <property type="term" value="C:cytoplasm"/>
    <property type="evidence" value="ECO:0007669"/>
    <property type="project" value="UniProtKB-SubCell"/>
</dbReference>
<evidence type="ECO:0000256" key="4">
    <source>
        <dbReference type="ARBA" id="ARBA00004659"/>
    </source>
</evidence>
<dbReference type="EC" id="2.4.2.7" evidence="6 11"/>
<dbReference type="GO" id="GO:0003999">
    <property type="term" value="F:adenine phosphoribosyltransferase activity"/>
    <property type="evidence" value="ECO:0007669"/>
    <property type="project" value="UniProtKB-UniRule"/>
</dbReference>
<dbReference type="CDD" id="cd06223">
    <property type="entry name" value="PRTases_typeI"/>
    <property type="match status" value="1"/>
</dbReference>
<reference evidence="13 14" key="1">
    <citation type="submission" date="2020-05" db="EMBL/GenBank/DDBJ databases">
        <title>Flexivirga sp. ID2601S isolated from air conditioner.</title>
        <authorList>
            <person name="Kim D.H."/>
        </authorList>
    </citation>
    <scope>NUCLEOTIDE SEQUENCE [LARGE SCALE GENOMIC DNA]</scope>
    <source>
        <strain evidence="13 14">ID2601S</strain>
    </source>
</reference>
<dbReference type="RefSeq" id="WP_171157611.1">
    <property type="nucleotide sequence ID" value="NZ_JABENB010000003.1"/>
</dbReference>
<evidence type="ECO:0000256" key="5">
    <source>
        <dbReference type="ARBA" id="ARBA00008391"/>
    </source>
</evidence>
<name>A0A849AND1_9MICO</name>
<dbReference type="Gene3D" id="3.40.50.2020">
    <property type="match status" value="1"/>
</dbReference>
<proteinExistence type="inferred from homology"/>
<keyword evidence="8 11" id="KW-0328">Glycosyltransferase</keyword>
<evidence type="ECO:0000256" key="6">
    <source>
        <dbReference type="ARBA" id="ARBA00011893"/>
    </source>
</evidence>
<dbReference type="GO" id="GO:0016208">
    <property type="term" value="F:AMP binding"/>
    <property type="evidence" value="ECO:0007669"/>
    <property type="project" value="TreeGrafter"/>
</dbReference>
<accession>A0A849AND1</accession>
<comment type="function">
    <text evidence="2 11">Catalyzes a salvage reaction resulting in the formation of AMP, that is energically less costly than de novo synthesis.</text>
</comment>
<keyword evidence="7 11" id="KW-0963">Cytoplasm</keyword>
<dbReference type="InterPro" id="IPR029057">
    <property type="entry name" value="PRTase-like"/>
</dbReference>
<dbReference type="InterPro" id="IPR000836">
    <property type="entry name" value="PRTase_dom"/>
</dbReference>
<keyword evidence="14" id="KW-1185">Reference proteome</keyword>
<dbReference type="NCBIfam" id="NF002634">
    <property type="entry name" value="PRK02304.1-3"/>
    <property type="match status" value="1"/>
</dbReference>
<comment type="similarity">
    <text evidence="5 11">Belongs to the purine/pyrimidine phosphoribosyltransferase family.</text>
</comment>
<dbReference type="NCBIfam" id="NF002636">
    <property type="entry name" value="PRK02304.1-5"/>
    <property type="match status" value="1"/>
</dbReference>
<sequence>MATAAEVLGTHTREVPDFPTPGVVFKDLSPLFRDPEAFATVLADIGDRWRGKVDVVAGIEARGFIIGAPLAQAMGVGFVPIRKAGKLPGETHTRSYDLEYGEATIEVAADAFVPGCTVLLVDDVLATGGTAAAAAELIERAGARVTALEVLLELSFLHGRERLPGRELHAIQVD</sequence>
<evidence type="ECO:0000313" key="13">
    <source>
        <dbReference type="EMBL" id="NNG40818.1"/>
    </source>
</evidence>
<dbReference type="GO" id="GO:0044209">
    <property type="term" value="P:AMP salvage"/>
    <property type="evidence" value="ECO:0007669"/>
    <property type="project" value="UniProtKB-UniRule"/>
</dbReference>
<evidence type="ECO:0000256" key="1">
    <source>
        <dbReference type="ARBA" id="ARBA00000868"/>
    </source>
</evidence>
<protein>
    <recommendedName>
        <fullName evidence="6 11">Adenine phosphoribosyltransferase</fullName>
        <shortName evidence="11">APRT</shortName>
        <ecNumber evidence="6 11">2.4.2.7</ecNumber>
    </recommendedName>
</protein>
<dbReference type="PANTHER" id="PTHR32315:SF3">
    <property type="entry name" value="ADENINE PHOSPHORIBOSYLTRANSFERASE"/>
    <property type="match status" value="1"/>
</dbReference>
<dbReference type="GO" id="GO:0002055">
    <property type="term" value="F:adenine binding"/>
    <property type="evidence" value="ECO:0007669"/>
    <property type="project" value="TreeGrafter"/>
</dbReference>
<gene>
    <name evidence="11" type="primary">apt</name>
    <name evidence="13" type="ORF">HJ588_16280</name>
</gene>
<dbReference type="Pfam" id="PF00156">
    <property type="entry name" value="Pribosyltran"/>
    <property type="match status" value="1"/>
</dbReference>
<evidence type="ECO:0000256" key="11">
    <source>
        <dbReference type="HAMAP-Rule" id="MF_00004"/>
    </source>
</evidence>
<organism evidence="13 14">
    <name type="scientific">Flexivirga aerilata</name>
    <dbReference type="NCBI Taxonomy" id="1656889"/>
    <lineage>
        <taxon>Bacteria</taxon>
        <taxon>Bacillati</taxon>
        <taxon>Actinomycetota</taxon>
        <taxon>Actinomycetes</taxon>
        <taxon>Micrococcales</taxon>
        <taxon>Dermacoccaceae</taxon>
        <taxon>Flexivirga</taxon>
    </lineage>
</organism>
<evidence type="ECO:0000256" key="10">
    <source>
        <dbReference type="ARBA" id="ARBA00022726"/>
    </source>
</evidence>
<dbReference type="NCBIfam" id="TIGR01090">
    <property type="entry name" value="apt"/>
    <property type="match status" value="1"/>
</dbReference>
<dbReference type="GO" id="GO:0006168">
    <property type="term" value="P:adenine salvage"/>
    <property type="evidence" value="ECO:0007669"/>
    <property type="project" value="InterPro"/>
</dbReference>
<comment type="subunit">
    <text evidence="11">Homodimer.</text>
</comment>
<dbReference type="UniPathway" id="UPA00588">
    <property type="reaction ID" value="UER00646"/>
</dbReference>
<evidence type="ECO:0000256" key="9">
    <source>
        <dbReference type="ARBA" id="ARBA00022679"/>
    </source>
</evidence>
<evidence type="ECO:0000256" key="7">
    <source>
        <dbReference type="ARBA" id="ARBA00022490"/>
    </source>
</evidence>
<dbReference type="AlphaFoldDB" id="A0A849AND1"/>
<dbReference type="InterPro" id="IPR005764">
    <property type="entry name" value="Ade_phspho_trans"/>
</dbReference>
<dbReference type="Proteomes" id="UP000557772">
    <property type="component" value="Unassembled WGS sequence"/>
</dbReference>
<dbReference type="PANTHER" id="PTHR32315">
    <property type="entry name" value="ADENINE PHOSPHORIBOSYLTRANSFERASE"/>
    <property type="match status" value="1"/>
</dbReference>
<dbReference type="HAMAP" id="MF_00004">
    <property type="entry name" value="Aden_phosphoribosyltr"/>
    <property type="match status" value="1"/>
</dbReference>
<evidence type="ECO:0000256" key="8">
    <source>
        <dbReference type="ARBA" id="ARBA00022676"/>
    </source>
</evidence>
<dbReference type="SUPFAM" id="SSF53271">
    <property type="entry name" value="PRTase-like"/>
    <property type="match status" value="1"/>
</dbReference>
<dbReference type="FunFam" id="3.40.50.2020:FF:000021">
    <property type="entry name" value="Adenine phosphoribosyltransferase"/>
    <property type="match status" value="1"/>
</dbReference>